<evidence type="ECO:0000259" key="6">
    <source>
        <dbReference type="Pfam" id="PF14522"/>
    </source>
</evidence>
<proteinExistence type="predicted"/>
<accession>A0ABS5S8D1</accession>
<sequence>MRELLGAVAILLSVAFAADAINLRAYNGNVDFDHMEHRKNFGCTDCHEGPPRHFEMTKESAHKLCLGCHKKVGAGPVVHCSDCHKAP</sequence>
<evidence type="ECO:0000256" key="2">
    <source>
        <dbReference type="ARBA" id="ARBA00022617"/>
    </source>
</evidence>
<keyword evidence="3" id="KW-0479">Metal-binding</keyword>
<dbReference type="InterPro" id="IPR029467">
    <property type="entry name" value="Cyt_c7-like"/>
</dbReference>
<keyword evidence="2" id="KW-0349">Heme</keyword>
<feature type="domain" description="Cytochrome c7-like" evidence="6">
    <location>
        <begin position="30"/>
        <end position="85"/>
    </location>
</feature>
<name>A0ABS5S8D1_9BACT</name>
<evidence type="ECO:0000256" key="1">
    <source>
        <dbReference type="ARBA" id="ARBA00022448"/>
    </source>
</evidence>
<gene>
    <name evidence="7" type="ORF">KI810_01070</name>
</gene>
<reference evidence="7 8" key="1">
    <citation type="submission" date="2021-05" db="EMBL/GenBank/DDBJ databases">
        <title>The draft genome of Geobacter luticola JCM 17780.</title>
        <authorList>
            <person name="Xu Z."/>
            <person name="Masuda Y."/>
            <person name="Itoh H."/>
            <person name="Senoo K."/>
        </authorList>
    </citation>
    <scope>NUCLEOTIDE SEQUENCE [LARGE SCALE GENOMIC DNA]</scope>
    <source>
        <strain evidence="7 8">JCM 17780</strain>
    </source>
</reference>
<dbReference type="InterPro" id="IPR002322">
    <property type="entry name" value="Cyt_c_III"/>
</dbReference>
<dbReference type="Proteomes" id="UP000756860">
    <property type="component" value="Unassembled WGS sequence"/>
</dbReference>
<keyword evidence="1" id="KW-0813">Transport</keyword>
<protein>
    <recommendedName>
        <fullName evidence="6">Cytochrome c7-like domain-containing protein</fullName>
    </recommendedName>
</protein>
<evidence type="ECO:0000313" key="7">
    <source>
        <dbReference type="EMBL" id="MBT0651633.1"/>
    </source>
</evidence>
<dbReference type="Pfam" id="PF14522">
    <property type="entry name" value="Cytochrome_C7"/>
    <property type="match status" value="1"/>
</dbReference>
<dbReference type="InterPro" id="IPR036280">
    <property type="entry name" value="Multihaem_cyt_sf"/>
</dbReference>
<keyword evidence="4" id="KW-0249">Electron transport</keyword>
<evidence type="ECO:0000256" key="4">
    <source>
        <dbReference type="ARBA" id="ARBA00022982"/>
    </source>
</evidence>
<dbReference type="SUPFAM" id="SSF48695">
    <property type="entry name" value="Multiheme cytochromes"/>
    <property type="match status" value="1"/>
</dbReference>
<dbReference type="PRINTS" id="PR00609">
    <property type="entry name" value="CYTOCHROMEC3"/>
</dbReference>
<keyword evidence="8" id="KW-1185">Reference proteome</keyword>
<keyword evidence="5" id="KW-0408">Iron</keyword>
<evidence type="ECO:0000256" key="5">
    <source>
        <dbReference type="ARBA" id="ARBA00023004"/>
    </source>
</evidence>
<dbReference type="Gene3D" id="3.90.10.10">
    <property type="entry name" value="Cytochrome C3"/>
    <property type="match status" value="1"/>
</dbReference>
<comment type="caution">
    <text evidence="7">The sequence shown here is derived from an EMBL/GenBank/DDBJ whole genome shotgun (WGS) entry which is preliminary data.</text>
</comment>
<organism evidence="7 8">
    <name type="scientific">Geomobilimonas luticola</name>
    <dbReference type="NCBI Taxonomy" id="1114878"/>
    <lineage>
        <taxon>Bacteria</taxon>
        <taxon>Pseudomonadati</taxon>
        <taxon>Thermodesulfobacteriota</taxon>
        <taxon>Desulfuromonadia</taxon>
        <taxon>Geobacterales</taxon>
        <taxon>Geobacteraceae</taxon>
        <taxon>Geomobilimonas</taxon>
    </lineage>
</organism>
<dbReference type="CDD" id="cd08168">
    <property type="entry name" value="Cytochrom_C3"/>
    <property type="match status" value="1"/>
</dbReference>
<dbReference type="EMBL" id="JAHCVK010000001">
    <property type="protein sequence ID" value="MBT0651633.1"/>
    <property type="molecule type" value="Genomic_DNA"/>
</dbReference>
<evidence type="ECO:0000256" key="3">
    <source>
        <dbReference type="ARBA" id="ARBA00022723"/>
    </source>
</evidence>
<dbReference type="RefSeq" id="WP_214173637.1">
    <property type="nucleotide sequence ID" value="NZ_JAHCVK010000001.1"/>
</dbReference>
<evidence type="ECO:0000313" key="8">
    <source>
        <dbReference type="Proteomes" id="UP000756860"/>
    </source>
</evidence>